<gene>
    <name evidence="2" type="ORF">OAUR00152_LOCUS13956</name>
</gene>
<feature type="region of interest" description="Disordered" evidence="1">
    <location>
        <begin position="90"/>
        <end position="110"/>
    </location>
</feature>
<proteinExistence type="predicted"/>
<organism evidence="2">
    <name type="scientific">Odontella aurita</name>
    <dbReference type="NCBI Taxonomy" id="265563"/>
    <lineage>
        <taxon>Eukaryota</taxon>
        <taxon>Sar</taxon>
        <taxon>Stramenopiles</taxon>
        <taxon>Ochrophyta</taxon>
        <taxon>Bacillariophyta</taxon>
        <taxon>Mediophyceae</taxon>
        <taxon>Biddulphiophycidae</taxon>
        <taxon>Eupodiscales</taxon>
        <taxon>Odontellaceae</taxon>
        <taxon>Odontella</taxon>
    </lineage>
</organism>
<dbReference type="EMBL" id="HBKQ01020629">
    <property type="protein sequence ID" value="CAE2236235.1"/>
    <property type="molecule type" value="Transcribed_RNA"/>
</dbReference>
<dbReference type="AlphaFoldDB" id="A0A7S4IQ51"/>
<evidence type="ECO:0000313" key="2">
    <source>
        <dbReference type="EMBL" id="CAE2236235.1"/>
    </source>
</evidence>
<protein>
    <submittedName>
        <fullName evidence="2">Uncharacterized protein</fullName>
    </submittedName>
</protein>
<sequence length="214" mass="22602">MLVYGVWQNATAAWSLLSGVILVASHLYQIRSANSVPSSLEISFTTSFKSDMSTSKSFSLSHSNIPTRGSIPSILHTSYLVRLVGGESSDGVHSAPHGDAPPPHRAVLPPVESRDAIPGGVGRPSVHRRHGELIVALVLHEGGDGRRRSVRAEDLGSLGILGDDVAELRAEVAGGGDPDVCGGCFKIEILGGRGKGRTESWVGALEARRRVWDG</sequence>
<reference evidence="2" key="1">
    <citation type="submission" date="2021-01" db="EMBL/GenBank/DDBJ databases">
        <authorList>
            <person name="Corre E."/>
            <person name="Pelletier E."/>
            <person name="Niang G."/>
            <person name="Scheremetjew M."/>
            <person name="Finn R."/>
            <person name="Kale V."/>
            <person name="Holt S."/>
            <person name="Cochrane G."/>
            <person name="Meng A."/>
            <person name="Brown T."/>
            <person name="Cohen L."/>
        </authorList>
    </citation>
    <scope>NUCLEOTIDE SEQUENCE</scope>
    <source>
        <strain evidence="2">Isolate 1302-5</strain>
    </source>
</reference>
<evidence type="ECO:0000256" key="1">
    <source>
        <dbReference type="SAM" id="MobiDB-lite"/>
    </source>
</evidence>
<accession>A0A7S4IQ51</accession>
<name>A0A7S4IQ51_9STRA</name>